<dbReference type="EMBL" id="JAMXFA010000052">
    <property type="protein sequence ID" value="MCT7981097.1"/>
    <property type="molecule type" value="Genomic_DNA"/>
</dbReference>
<proteinExistence type="predicted"/>
<dbReference type="RefSeq" id="WP_261237321.1">
    <property type="nucleotide sequence ID" value="NZ_JAMXFA010000052.1"/>
</dbReference>
<keyword evidence="2" id="KW-1185">Reference proteome</keyword>
<comment type="caution">
    <text evidence="1">The sequence shown here is derived from an EMBL/GenBank/DDBJ whole genome shotgun (WGS) entry which is preliminary data.</text>
</comment>
<dbReference type="Proteomes" id="UP001525961">
    <property type="component" value="Unassembled WGS sequence"/>
</dbReference>
<gene>
    <name evidence="1" type="ORF">NG792_25545</name>
</gene>
<name>A0ABT2NEH2_9CYAN</name>
<organism evidence="1 2">
    <name type="scientific">Laspinema olomoucense D3b</name>
    <dbReference type="NCBI Taxonomy" id="2953688"/>
    <lineage>
        <taxon>Bacteria</taxon>
        <taxon>Bacillati</taxon>
        <taxon>Cyanobacteriota</taxon>
        <taxon>Cyanophyceae</taxon>
        <taxon>Oscillatoriophycideae</taxon>
        <taxon>Oscillatoriales</taxon>
        <taxon>Laspinemataceae</taxon>
        <taxon>Laspinema</taxon>
        <taxon>Laspinema olomoucense</taxon>
    </lineage>
</organism>
<reference evidence="1 2" key="1">
    <citation type="journal article" date="2022" name="Front. Microbiol.">
        <title>High genomic differentiation and limited gene flow indicate recent cryptic speciation within the genus Laspinema (cyanobacteria).</title>
        <authorList>
            <person name="Stanojkovic A."/>
            <person name="Skoupy S."/>
            <person name="Skaloud P."/>
            <person name="Dvorak P."/>
        </authorList>
    </citation>
    <scope>NUCLEOTIDE SEQUENCE [LARGE SCALE GENOMIC DNA]</scope>
    <source>
        <strain evidence="1 2">D3b</strain>
    </source>
</reference>
<protein>
    <submittedName>
        <fullName evidence="1">Uncharacterized protein</fullName>
    </submittedName>
</protein>
<evidence type="ECO:0000313" key="2">
    <source>
        <dbReference type="Proteomes" id="UP001525961"/>
    </source>
</evidence>
<evidence type="ECO:0000313" key="1">
    <source>
        <dbReference type="EMBL" id="MCT7981097.1"/>
    </source>
</evidence>
<accession>A0ABT2NEH2</accession>
<sequence length="57" mass="6134">MALAGRAPRKKRQLRHDVEVAGSLSYVVGFSPVQQFQESLTPVTEIACAATSECGEI</sequence>